<dbReference type="GO" id="GO:0051537">
    <property type="term" value="F:2 iron, 2 sulfur cluster binding"/>
    <property type="evidence" value="ECO:0007669"/>
    <property type="project" value="UniProtKB-KW"/>
</dbReference>
<evidence type="ECO:0000256" key="6">
    <source>
        <dbReference type="ARBA" id="ARBA00038001"/>
    </source>
</evidence>
<gene>
    <name evidence="8" type="ordered locus">Tter_1196</name>
</gene>
<dbReference type="AlphaFoldDB" id="D1CBD9"/>
<evidence type="ECO:0000313" key="9">
    <source>
        <dbReference type="Proteomes" id="UP000000323"/>
    </source>
</evidence>
<dbReference type="SUPFAM" id="SSF50022">
    <property type="entry name" value="ISP domain"/>
    <property type="match status" value="1"/>
</dbReference>
<name>D1CBD9_THET1</name>
<keyword evidence="9" id="KW-1185">Reference proteome</keyword>
<dbReference type="GO" id="GO:0046872">
    <property type="term" value="F:metal ion binding"/>
    <property type="evidence" value="ECO:0007669"/>
    <property type="project" value="UniProtKB-KW"/>
</dbReference>
<evidence type="ECO:0000256" key="1">
    <source>
        <dbReference type="ARBA" id="ARBA00022714"/>
    </source>
</evidence>
<evidence type="ECO:0000256" key="5">
    <source>
        <dbReference type="ARBA" id="ARBA00034078"/>
    </source>
</evidence>
<comment type="cofactor">
    <cofactor evidence="5">
        <name>[2Fe-2S] cluster</name>
        <dbReference type="ChEBI" id="CHEBI:190135"/>
    </cofactor>
</comment>
<dbReference type="InterPro" id="IPR017941">
    <property type="entry name" value="Rieske_2Fe-2S"/>
</dbReference>
<dbReference type="PANTHER" id="PTHR21496">
    <property type="entry name" value="FERREDOXIN-RELATED"/>
    <property type="match status" value="1"/>
</dbReference>
<keyword evidence="4" id="KW-0411">Iron-sulfur</keyword>
<dbReference type="Pfam" id="PF09990">
    <property type="entry name" value="DUF2231"/>
    <property type="match status" value="1"/>
</dbReference>
<proteinExistence type="inferred from homology"/>
<feature type="domain" description="Rieske" evidence="7">
    <location>
        <begin position="189"/>
        <end position="284"/>
    </location>
</feature>
<dbReference type="STRING" id="525904.Tter_1196"/>
<evidence type="ECO:0000259" key="7">
    <source>
        <dbReference type="PROSITE" id="PS51296"/>
    </source>
</evidence>
<dbReference type="CDD" id="cd03467">
    <property type="entry name" value="Rieske"/>
    <property type="match status" value="1"/>
</dbReference>
<reference evidence="9" key="1">
    <citation type="journal article" date="2010" name="Stand. Genomic Sci.">
        <title>Complete genome sequence of 'Thermobaculum terrenum' type strain (YNP1).</title>
        <authorList>
            <person name="Kiss H."/>
            <person name="Cleland D."/>
            <person name="Lapidus A."/>
            <person name="Lucas S."/>
            <person name="Glavina Del Rio T."/>
            <person name="Nolan M."/>
            <person name="Tice H."/>
            <person name="Han C."/>
            <person name="Goodwin L."/>
            <person name="Pitluck S."/>
            <person name="Liolios K."/>
            <person name="Ivanova N."/>
            <person name="Mavromatis K."/>
            <person name="Ovchinnikova G."/>
            <person name="Pati A."/>
            <person name="Chen A."/>
            <person name="Palaniappan K."/>
            <person name="Land M."/>
            <person name="Hauser L."/>
            <person name="Chang Y."/>
            <person name="Jeffries C."/>
            <person name="Lu M."/>
            <person name="Brettin T."/>
            <person name="Detter J."/>
            <person name="Goker M."/>
            <person name="Tindall B."/>
            <person name="Beck B."/>
            <person name="McDermott T."/>
            <person name="Woyke T."/>
            <person name="Bristow J."/>
            <person name="Eisen J."/>
            <person name="Markowitz V."/>
            <person name="Hugenholtz P."/>
            <person name="Kyrpides N."/>
            <person name="Klenk H."/>
            <person name="Cheng J."/>
        </authorList>
    </citation>
    <scope>NUCLEOTIDE SEQUENCE [LARGE SCALE GENOMIC DNA]</scope>
    <source>
        <strain evidence="9">ATCC BAA-798 / YNP1</strain>
    </source>
</reference>
<organism evidence="8 9">
    <name type="scientific">Thermobaculum terrenum (strain ATCC BAA-798 / CCMEE 7001 / YNP1)</name>
    <dbReference type="NCBI Taxonomy" id="525904"/>
    <lineage>
        <taxon>Bacteria</taxon>
        <taxon>Bacillati</taxon>
        <taxon>Chloroflexota</taxon>
        <taxon>Chloroflexia</taxon>
        <taxon>Candidatus Thermobaculales</taxon>
        <taxon>Candidatus Thermobaculaceae</taxon>
        <taxon>Thermobaculum</taxon>
    </lineage>
</organism>
<keyword evidence="2" id="KW-0479">Metal-binding</keyword>
<dbReference type="EMBL" id="CP001825">
    <property type="protein sequence ID" value="ACZ42104.1"/>
    <property type="molecule type" value="Genomic_DNA"/>
</dbReference>
<dbReference type="Proteomes" id="UP000000323">
    <property type="component" value="Chromosome 1"/>
</dbReference>
<dbReference type="Gene3D" id="2.102.10.10">
    <property type="entry name" value="Rieske [2Fe-2S] iron-sulphur domain"/>
    <property type="match status" value="1"/>
</dbReference>
<dbReference type="eggNOG" id="COG2146">
    <property type="taxonomic scope" value="Bacteria"/>
</dbReference>
<dbReference type="Pfam" id="PF00355">
    <property type="entry name" value="Rieske"/>
    <property type="match status" value="1"/>
</dbReference>
<keyword evidence="1" id="KW-0001">2Fe-2S</keyword>
<dbReference type="InterPro" id="IPR019251">
    <property type="entry name" value="DUF2231_TM"/>
</dbReference>
<comment type="similarity">
    <text evidence="6">Belongs to the bacterial ring-hydroxylating dioxygenase ferredoxin component family.</text>
</comment>
<dbReference type="RefSeq" id="WP_012875139.1">
    <property type="nucleotide sequence ID" value="NC_013525.1"/>
</dbReference>
<dbReference type="KEGG" id="ttr:Tter_1196"/>
<dbReference type="GO" id="GO:0004497">
    <property type="term" value="F:monooxygenase activity"/>
    <property type="evidence" value="ECO:0007669"/>
    <property type="project" value="UniProtKB-ARBA"/>
</dbReference>
<dbReference type="HOGENOM" id="CLU_065805_0_0_0"/>
<dbReference type="PROSITE" id="PS51296">
    <property type="entry name" value="RIESKE"/>
    <property type="match status" value="1"/>
</dbReference>
<evidence type="ECO:0000256" key="2">
    <source>
        <dbReference type="ARBA" id="ARBA00022723"/>
    </source>
</evidence>
<evidence type="ECO:0000313" key="8">
    <source>
        <dbReference type="EMBL" id="ACZ42104.1"/>
    </source>
</evidence>
<dbReference type="GO" id="GO:0016705">
    <property type="term" value="F:oxidoreductase activity, acting on paired donors, with incorporation or reduction of molecular oxygen"/>
    <property type="evidence" value="ECO:0007669"/>
    <property type="project" value="UniProtKB-ARBA"/>
</dbReference>
<dbReference type="OrthoDB" id="9790995at2"/>
<protein>
    <submittedName>
        <fullName evidence="8">Rieske (2Fe-2S) domain protein</fullName>
    </submittedName>
</protein>
<dbReference type="PANTHER" id="PTHR21496:SF0">
    <property type="entry name" value="RIESKE DOMAIN-CONTAINING PROTEIN"/>
    <property type="match status" value="1"/>
</dbReference>
<keyword evidence="3" id="KW-0408">Iron</keyword>
<evidence type="ECO:0000256" key="4">
    <source>
        <dbReference type="ARBA" id="ARBA00023014"/>
    </source>
</evidence>
<accession>D1CBD9</accession>
<dbReference type="eggNOG" id="COG4244">
    <property type="taxonomic scope" value="Bacteria"/>
</dbReference>
<sequence>MFKKLVDAIDRQAWLDSLGDAIQQSIGKAFQSSGRIGKETQNLLNGTWLGHALHPALSDVPIGAWTTSIFLDMVENGDHSLAKASDRAILLGLLASVPASLSGLTDWQHLIDKPKRVGLMHGLLNLSSTALYSLSLVLRSQGHRGAGKLLSTVGYATVIASSYLGGELVMEYHSGVNWVGTLEEPKDFKPVIEESKLEDNTPVCVTVDSVPLMLVRWQGNIYALANTCPHLGGPLCEGEFDSGIITCPWHGSKFDVTDGSIIDGPTAYPAKRFQTRISNGQVEVRLAEI</sequence>
<dbReference type="InterPro" id="IPR036922">
    <property type="entry name" value="Rieske_2Fe-2S_sf"/>
</dbReference>
<evidence type="ECO:0000256" key="3">
    <source>
        <dbReference type="ARBA" id="ARBA00023004"/>
    </source>
</evidence>